<keyword evidence="2" id="KW-1185">Reference proteome</keyword>
<dbReference type="RefSeq" id="WP_289267570.1">
    <property type="nucleotide sequence ID" value="NZ_OX365700.1"/>
</dbReference>
<proteinExistence type="predicted"/>
<reference evidence="1" key="1">
    <citation type="submission" date="2022-10" db="EMBL/GenBank/DDBJ databases">
        <authorList>
            <person name="Koch H."/>
        </authorList>
    </citation>
    <scope>NUCLEOTIDE SEQUENCE</scope>
    <source>
        <strain evidence="1">DNF</strain>
    </source>
</reference>
<dbReference type="KEGG" id="nti:DNFV4_01014"/>
<organism evidence="1 2">
    <name type="scientific">Nitrospira tepida</name>
    <dbReference type="NCBI Taxonomy" id="2973512"/>
    <lineage>
        <taxon>Bacteria</taxon>
        <taxon>Pseudomonadati</taxon>
        <taxon>Nitrospirota</taxon>
        <taxon>Nitrospiria</taxon>
        <taxon>Nitrospirales</taxon>
        <taxon>Nitrospiraceae</taxon>
        <taxon>Nitrospira</taxon>
    </lineage>
</organism>
<dbReference type="EMBL" id="OX365700">
    <property type="protein sequence ID" value="CAI4030586.1"/>
    <property type="molecule type" value="Genomic_DNA"/>
</dbReference>
<dbReference type="Proteomes" id="UP001179121">
    <property type="component" value="Chromosome"/>
</dbReference>
<sequence length="292" mass="33653">MDSFFQIGPASASYETVRDASDLAHVRILIDQLWAKYRPPADPHFLEDAKKHFHQRTWELYLWHVLNFCCHSPQKDGPVGPDLFFMSGGQRTWVEAVAPSRGTGPDAVPMLEVGETPIAQDVPEEAIILRFTNALQDKLRKYGEYRSKGIVQSKDRFIIAINGCEAKDYRGEPQVPYVIKATIALGDLQVSFDPTGVQPSRSRYQRRAVVRKQSQQSVSTDLFMKDEYRPVSAILYSPKDICNVPERIGSEMYYFHNPLAENPIPRGIFRFCREYWVDLDHESLKFRDWHLE</sequence>
<dbReference type="AlphaFoldDB" id="A0AA86MX46"/>
<accession>A0AA86MX46</accession>
<name>A0AA86MX46_9BACT</name>
<gene>
    <name evidence="1" type="ORF">DNFV4_01014</name>
</gene>
<evidence type="ECO:0000313" key="2">
    <source>
        <dbReference type="Proteomes" id="UP001179121"/>
    </source>
</evidence>
<protein>
    <submittedName>
        <fullName evidence="1">Uncharacterized protein</fullName>
    </submittedName>
</protein>
<evidence type="ECO:0000313" key="1">
    <source>
        <dbReference type="EMBL" id="CAI4030586.1"/>
    </source>
</evidence>